<evidence type="ECO:0000256" key="5">
    <source>
        <dbReference type="SAM" id="SignalP"/>
    </source>
</evidence>
<feature type="domain" description="FAD/NAD(P)-binding" evidence="6">
    <location>
        <begin position="497"/>
        <end position="578"/>
    </location>
</feature>
<feature type="region of interest" description="Disordered" evidence="4">
    <location>
        <begin position="400"/>
        <end position="421"/>
    </location>
</feature>
<organism evidence="7 8">
    <name type="scientific">Edaphochlamys debaryana</name>
    <dbReference type="NCBI Taxonomy" id="47281"/>
    <lineage>
        <taxon>Eukaryota</taxon>
        <taxon>Viridiplantae</taxon>
        <taxon>Chlorophyta</taxon>
        <taxon>core chlorophytes</taxon>
        <taxon>Chlorophyceae</taxon>
        <taxon>CS clade</taxon>
        <taxon>Chlamydomonadales</taxon>
        <taxon>Chlamydomonadales incertae sedis</taxon>
        <taxon>Edaphochlamys</taxon>
    </lineage>
</organism>
<feature type="compositionally biased region" description="Low complexity" evidence="4">
    <location>
        <begin position="220"/>
        <end position="250"/>
    </location>
</feature>
<feature type="chain" id="PRO_5032978955" description="FAD/NAD(P)-binding domain-containing protein" evidence="5">
    <location>
        <begin position="19"/>
        <end position="703"/>
    </location>
</feature>
<dbReference type="PANTHER" id="PTHR43429:SF2">
    <property type="entry name" value="PYRIDINE NUCLEOTIDE-DISULFIDE OXIDOREDUCTASE DOMAIN-CONTAINING PROTEIN 1"/>
    <property type="match status" value="1"/>
</dbReference>
<reference evidence="7" key="1">
    <citation type="journal article" date="2020" name="bioRxiv">
        <title>Comparative genomics of Chlamydomonas.</title>
        <authorList>
            <person name="Craig R.J."/>
            <person name="Hasan A.R."/>
            <person name="Ness R.W."/>
            <person name="Keightley P.D."/>
        </authorList>
    </citation>
    <scope>NUCLEOTIDE SEQUENCE</scope>
    <source>
        <strain evidence="7">CCAP 11/70</strain>
    </source>
</reference>
<dbReference type="OrthoDB" id="202203at2759"/>
<keyword evidence="8" id="KW-1185">Reference proteome</keyword>
<comment type="caution">
    <text evidence="7">The sequence shown here is derived from an EMBL/GenBank/DDBJ whole genome shotgun (WGS) entry which is preliminary data.</text>
</comment>
<dbReference type="SUPFAM" id="SSF51905">
    <property type="entry name" value="FAD/NAD(P)-binding domain"/>
    <property type="match status" value="1"/>
</dbReference>
<comment type="cofactor">
    <cofactor evidence="1">
        <name>FAD</name>
        <dbReference type="ChEBI" id="CHEBI:57692"/>
    </cofactor>
</comment>
<dbReference type="InterPro" id="IPR023753">
    <property type="entry name" value="FAD/NAD-binding_dom"/>
</dbReference>
<dbReference type="InterPro" id="IPR050260">
    <property type="entry name" value="FAD-bd_OxRdtase"/>
</dbReference>
<feature type="domain" description="FAD/NAD(P)-binding" evidence="6">
    <location>
        <begin position="4"/>
        <end position="205"/>
    </location>
</feature>
<keyword evidence="3" id="KW-0274">FAD</keyword>
<keyword evidence="5" id="KW-0732">Signal</keyword>
<sequence length="703" mass="71268">MTLRYVVLGGGIAGVCCALELTRCLQVHGTAADPDVPDTACQSVRHDAVGSAAQVVLVSGSAVVKGVREVARLSRLVEELEVVETPLEELAASPAAGGLLHVVQAHVQGLDLGRRELLLAGGGSLPYHKLCIATGARPKALAVPGGDHPCALTLRDTDSVQARSYAPHRHCSPHPPQELVSRLRGGRRLLLVGNGGIALELAGALLAGQAAPERRAHVWPSAAPAAPGAATSASASVEAPEVGAAAPAGPREQAERTDGAAAGSASGGAGCEASGGGADGRPELVWAMKHGHIGDAFFDADAAAFLLGSLQGGAQGQSVEEAGRAAGGAAEQGPAGVPGAAPPDESGVEAAMEFRQGRGGVEEAVAVATALAAGGSGARSTPSGAPSAATAGATGESADAAAARAQAGASSSGRGVSGHAAGPAWTRELLRGLAGPGGRGLRGAEAAAGAGGLFRLALEAAATVVRIEDGGCKGADGGVGAGDDVGNDEEERWPAYVTLSNGKVYGIDLVVTGIGVEPAVDWLPGELARAGDGGLAVGRDMRTSDPRVFAAGDCCSCDWPNMAPHWFQMRLWTQARVMGTYAAQCMLGLADELSAGFNFELFTHVTRFLGHKVVFLGLYNGQRLEQEPAEDMVLYSRVGEAEDGSGPTFVRVVLLRGRMQGAVLIGETDLEEAFENLILDGLDLSPYGPHILDPEFELEHIFD</sequence>
<feature type="compositionally biased region" description="Gly residues" evidence="4">
    <location>
        <begin position="265"/>
        <end position="276"/>
    </location>
</feature>
<name>A0A836C4J8_9CHLO</name>
<accession>A0A836C4J8</accession>
<feature type="signal peptide" evidence="5">
    <location>
        <begin position="1"/>
        <end position="18"/>
    </location>
</feature>
<dbReference type="EMBL" id="JAEHOE010000005">
    <property type="protein sequence ID" value="KAG2499930.1"/>
    <property type="molecule type" value="Genomic_DNA"/>
</dbReference>
<dbReference type="InterPro" id="IPR036188">
    <property type="entry name" value="FAD/NAD-bd_sf"/>
</dbReference>
<gene>
    <name evidence="7" type="ORF">HYH03_002217</name>
</gene>
<evidence type="ECO:0000256" key="4">
    <source>
        <dbReference type="SAM" id="MobiDB-lite"/>
    </source>
</evidence>
<evidence type="ECO:0000259" key="6">
    <source>
        <dbReference type="Pfam" id="PF07992"/>
    </source>
</evidence>
<dbReference type="PANTHER" id="PTHR43429">
    <property type="entry name" value="PYRIDINE NUCLEOTIDE-DISULFIDE OXIDOREDUCTASE DOMAIN-CONTAINING"/>
    <property type="match status" value="1"/>
</dbReference>
<feature type="region of interest" description="Disordered" evidence="4">
    <location>
        <begin position="218"/>
        <end position="276"/>
    </location>
</feature>
<evidence type="ECO:0000313" key="7">
    <source>
        <dbReference type="EMBL" id="KAG2499930.1"/>
    </source>
</evidence>
<feature type="compositionally biased region" description="Low complexity" evidence="4">
    <location>
        <begin position="327"/>
        <end position="345"/>
    </location>
</feature>
<dbReference type="Pfam" id="PF07992">
    <property type="entry name" value="Pyr_redox_2"/>
    <property type="match status" value="2"/>
</dbReference>
<dbReference type="AlphaFoldDB" id="A0A836C4J8"/>
<evidence type="ECO:0000256" key="3">
    <source>
        <dbReference type="ARBA" id="ARBA00022827"/>
    </source>
</evidence>
<proteinExistence type="predicted"/>
<dbReference type="GO" id="GO:0016491">
    <property type="term" value="F:oxidoreductase activity"/>
    <property type="evidence" value="ECO:0007669"/>
    <property type="project" value="InterPro"/>
</dbReference>
<dbReference type="Proteomes" id="UP000612055">
    <property type="component" value="Unassembled WGS sequence"/>
</dbReference>
<feature type="region of interest" description="Disordered" evidence="4">
    <location>
        <begin position="318"/>
        <end position="347"/>
    </location>
</feature>
<protein>
    <recommendedName>
        <fullName evidence="6">FAD/NAD(P)-binding domain-containing protein</fullName>
    </recommendedName>
</protein>
<evidence type="ECO:0000256" key="2">
    <source>
        <dbReference type="ARBA" id="ARBA00022630"/>
    </source>
</evidence>
<evidence type="ECO:0000256" key="1">
    <source>
        <dbReference type="ARBA" id="ARBA00001974"/>
    </source>
</evidence>
<dbReference type="PRINTS" id="PR00368">
    <property type="entry name" value="FADPNR"/>
</dbReference>
<dbReference type="Gene3D" id="3.50.50.60">
    <property type="entry name" value="FAD/NAD(P)-binding domain"/>
    <property type="match status" value="4"/>
</dbReference>
<evidence type="ECO:0000313" key="8">
    <source>
        <dbReference type="Proteomes" id="UP000612055"/>
    </source>
</evidence>
<keyword evidence="2" id="KW-0285">Flavoprotein</keyword>